<dbReference type="RefSeq" id="WP_067853109.1">
    <property type="nucleotide sequence ID" value="NZ_CP011502.1"/>
</dbReference>
<dbReference type="Proteomes" id="UP000067689">
    <property type="component" value="Chromosome"/>
</dbReference>
<dbReference type="EMBL" id="CP011502">
    <property type="protein sequence ID" value="ALX03255.1"/>
    <property type="molecule type" value="Genomic_DNA"/>
</dbReference>
<dbReference type="STRING" id="2041.AERYTH_00345"/>
<dbReference type="OrthoDB" id="166981at2"/>
<keyword evidence="3" id="KW-1185">Reference proteome</keyword>
<dbReference type="AlphaFoldDB" id="A0A0U3TCJ2"/>
<dbReference type="PATRIC" id="fig|2041.4.peg.71"/>
<organism evidence="2 3">
    <name type="scientific">Aeromicrobium erythreum</name>
    <dbReference type="NCBI Taxonomy" id="2041"/>
    <lineage>
        <taxon>Bacteria</taxon>
        <taxon>Bacillati</taxon>
        <taxon>Actinomycetota</taxon>
        <taxon>Actinomycetes</taxon>
        <taxon>Propionibacteriales</taxon>
        <taxon>Nocardioidaceae</taxon>
        <taxon>Aeromicrobium</taxon>
    </lineage>
</organism>
<dbReference type="InterPro" id="IPR048667">
    <property type="entry name" value="Imm5-like"/>
</dbReference>
<gene>
    <name evidence="2" type="ORF">AERYTH_00345</name>
</gene>
<sequence length="176" mass="18618">MPTPPGLDLTVEELRAVVRFAAACAADVLPVFESAVDDDARPREALDAARAFADGAARSNRQRTTAFAAHRAARDAPDEVARLAALACADAAGAAYLHPLAQATQVGHVLRSAACVARVAELRGEDVGVVRATLAERAAPPVPAVLRRYPRPRRGRTRLEELLVVLDTAVRGSDAR</sequence>
<feature type="domain" description="Imm-5-like" evidence="1">
    <location>
        <begin position="13"/>
        <end position="96"/>
    </location>
</feature>
<name>A0A0U3TCJ2_9ACTN</name>
<keyword evidence="2" id="KW-0269">Exonuclease</keyword>
<evidence type="ECO:0000313" key="3">
    <source>
        <dbReference type="Proteomes" id="UP000067689"/>
    </source>
</evidence>
<accession>A0A0U3TCJ2</accession>
<dbReference type="Pfam" id="PF21805">
    <property type="entry name" value="Imm5_like"/>
    <property type="match status" value="1"/>
</dbReference>
<proteinExistence type="predicted"/>
<dbReference type="KEGG" id="aer:AERYTH_00345"/>
<keyword evidence="2" id="KW-0540">Nuclease</keyword>
<evidence type="ECO:0000259" key="1">
    <source>
        <dbReference type="Pfam" id="PF21805"/>
    </source>
</evidence>
<protein>
    <submittedName>
        <fullName evidence="2">Exonuclease SbcC</fullName>
    </submittedName>
</protein>
<reference evidence="2 3" key="1">
    <citation type="journal article" date="1991" name="Int. J. Syst. Bacteriol.">
        <title>Description of the erythromycin-producing bacterium Arthrobacter sp. strain NRRL B-3381 as Aeromicrobium erythreum gen. nov., sp. nov.</title>
        <authorList>
            <person name="Miller E.S."/>
            <person name="Woese C.R."/>
            <person name="Brenner S."/>
        </authorList>
    </citation>
    <scope>NUCLEOTIDE SEQUENCE [LARGE SCALE GENOMIC DNA]</scope>
    <source>
        <strain evidence="2 3">AR18</strain>
    </source>
</reference>
<dbReference type="GO" id="GO:0004527">
    <property type="term" value="F:exonuclease activity"/>
    <property type="evidence" value="ECO:0007669"/>
    <property type="project" value="UniProtKB-KW"/>
</dbReference>
<evidence type="ECO:0000313" key="2">
    <source>
        <dbReference type="EMBL" id="ALX03255.1"/>
    </source>
</evidence>
<keyword evidence="2" id="KW-0378">Hydrolase</keyword>